<gene>
    <name evidence="3" type="primary">porV</name>
    <name evidence="3" type="ORF">M0L20_08370</name>
</gene>
<sequence>MKRNFFRVILGVCSFFPVVAFSQVNLLSGQLSIPTSAVPFLNFTPDARSGALGEAGVALGDADANAIFWNPSKLVFAKQSKGASISYTPWLRDLIGDMYYTYLTGYSKIGKNSVIGGSLMYFDLGTVNFTTATGVAAGTFNSREYAVTATFSQRLSQNFSLGVDLKYLNSNLASGSSNPGLKPGATAAADISAFYRNEARDNATGRGIGWAFGGMLSNLGGRINYGGQEQYFIPTNLRLGTALTYYADQYNKFNFVFDVNKLMVPTPPEYARDANGNPIPVAGTSPTQYQISRGKDPNRNYFSAVFGSFADAPGGLSEELKEFTVSTGVEYWYNDQFAVRAGYFGESNIKGGRKYFTTGIGLRLQERFGVDFSYLLPVKQGSPLANTFRISLLFNFNGSNAVGADNDNDSAGDDTNY</sequence>
<dbReference type="Proteomes" id="UP001202180">
    <property type="component" value="Unassembled WGS sequence"/>
</dbReference>
<dbReference type="RefSeq" id="WP_232560354.1">
    <property type="nucleotide sequence ID" value="NZ_JALPRF010000001.1"/>
</dbReference>
<name>A0ABT0HIN5_9BACT</name>
<feature type="signal peptide" evidence="1">
    <location>
        <begin position="1"/>
        <end position="22"/>
    </location>
</feature>
<proteinExistence type="predicted"/>
<feature type="domain" description="Type IX secretion system protein PorV" evidence="2">
    <location>
        <begin position="34"/>
        <end position="268"/>
    </location>
</feature>
<dbReference type="Pfam" id="PF19572">
    <property type="entry name" value="PorV"/>
    <property type="match status" value="1"/>
</dbReference>
<evidence type="ECO:0000313" key="3">
    <source>
        <dbReference type="EMBL" id="MCK8491860.1"/>
    </source>
</evidence>
<dbReference type="NCBIfam" id="NF033709">
    <property type="entry name" value="PorV_fam"/>
    <property type="match status" value="1"/>
</dbReference>
<dbReference type="NCBIfam" id="NF033710">
    <property type="entry name" value="T9SS_OM_PorV"/>
    <property type="match status" value="1"/>
</dbReference>
<dbReference type="Gene3D" id="2.40.160.60">
    <property type="entry name" value="Outer membrane protein transport protein (OMPP1/FadL/TodX)"/>
    <property type="match status" value="1"/>
</dbReference>
<dbReference type="InterPro" id="IPR047799">
    <property type="entry name" value="T9SS_OM_PorV"/>
</dbReference>
<keyword evidence="1" id="KW-0732">Signal</keyword>
<feature type="chain" id="PRO_5045523535" evidence="1">
    <location>
        <begin position="23"/>
        <end position="417"/>
    </location>
</feature>
<evidence type="ECO:0000256" key="1">
    <source>
        <dbReference type="SAM" id="SignalP"/>
    </source>
</evidence>
<accession>A0ABT0HIN5</accession>
<protein>
    <submittedName>
        <fullName evidence="3">Type IX secretion system outer membrane channel protein PorV</fullName>
    </submittedName>
</protein>
<reference evidence="3 4" key="1">
    <citation type="submission" date="2022-04" db="EMBL/GenBank/DDBJ databases">
        <title>Spirosoma sp. strain RP8 genome sequencing and assembly.</title>
        <authorList>
            <person name="Jung Y."/>
        </authorList>
    </citation>
    <scope>NUCLEOTIDE SEQUENCE [LARGE SCALE GENOMIC DNA]</scope>
    <source>
        <strain evidence="3 4">RP8</strain>
    </source>
</reference>
<dbReference type="EMBL" id="JALPRF010000001">
    <property type="protein sequence ID" value="MCK8491860.1"/>
    <property type="molecule type" value="Genomic_DNA"/>
</dbReference>
<dbReference type="InterPro" id="IPR045741">
    <property type="entry name" value="PorV"/>
</dbReference>
<evidence type="ECO:0000313" key="4">
    <source>
        <dbReference type="Proteomes" id="UP001202180"/>
    </source>
</evidence>
<organism evidence="3 4">
    <name type="scientific">Spirosoma liriopis</name>
    <dbReference type="NCBI Taxonomy" id="2937440"/>
    <lineage>
        <taxon>Bacteria</taxon>
        <taxon>Pseudomonadati</taxon>
        <taxon>Bacteroidota</taxon>
        <taxon>Cytophagia</taxon>
        <taxon>Cytophagales</taxon>
        <taxon>Cytophagaceae</taxon>
        <taxon>Spirosoma</taxon>
    </lineage>
</organism>
<keyword evidence="4" id="KW-1185">Reference proteome</keyword>
<comment type="caution">
    <text evidence="3">The sequence shown here is derived from an EMBL/GenBank/DDBJ whole genome shotgun (WGS) entry which is preliminary data.</text>
</comment>
<evidence type="ECO:0000259" key="2">
    <source>
        <dbReference type="Pfam" id="PF19572"/>
    </source>
</evidence>